<dbReference type="PANTHER" id="PTHR14389">
    <property type="entry name" value="SI:CH1073-475A24.1"/>
    <property type="match status" value="1"/>
</dbReference>
<feature type="compositionally biased region" description="Basic and acidic residues" evidence="1">
    <location>
        <begin position="30"/>
        <end position="55"/>
    </location>
</feature>
<accession>A0A7D9J4D9</accession>
<reference evidence="2" key="1">
    <citation type="submission" date="2020-04" db="EMBL/GenBank/DDBJ databases">
        <authorList>
            <person name="Alioto T."/>
            <person name="Alioto T."/>
            <person name="Gomez Garrido J."/>
        </authorList>
    </citation>
    <scope>NUCLEOTIDE SEQUENCE</scope>
    <source>
        <strain evidence="2">A484AB</strain>
    </source>
</reference>
<keyword evidence="3" id="KW-1185">Reference proteome</keyword>
<dbReference type="Proteomes" id="UP001152795">
    <property type="component" value="Unassembled WGS sequence"/>
</dbReference>
<organism evidence="2 3">
    <name type="scientific">Paramuricea clavata</name>
    <name type="common">Red gorgonian</name>
    <name type="synonym">Violescent sea-whip</name>
    <dbReference type="NCBI Taxonomy" id="317549"/>
    <lineage>
        <taxon>Eukaryota</taxon>
        <taxon>Metazoa</taxon>
        <taxon>Cnidaria</taxon>
        <taxon>Anthozoa</taxon>
        <taxon>Octocorallia</taxon>
        <taxon>Malacalcyonacea</taxon>
        <taxon>Plexauridae</taxon>
        <taxon>Paramuricea</taxon>
    </lineage>
</organism>
<proteinExistence type="predicted"/>
<protein>
    <submittedName>
        <fullName evidence="2">Uncharacterized protein</fullName>
    </submittedName>
</protein>
<sequence>ERAVRVVGGRTSQDGDDATPSRQGRRAKEKKNVESKEEKDDSTHEDQCSKEEGKNRSVKSFRSVIPGDLNRSFSNEVNGSMVDSSAVPTAILPALTEVEKSVALLRCGNVTGTGFLLTKDKLITCHHVHNQIVAQRHPDAKILVHFGDPQQRQILQAEVDEEKRPIYGINLDYIIYWIKYTPAHLKPLGHLVRSSLPSSGRPVILIGHPESKSKVFEICPIKERWVETLVERTKDAHEYCQQHPQECKLSDENKSCVHSYEDRVLESYHRHQLAYDTNFLEGSSGSPVLSVDGYIVAMHTRGYPFSRGFERVSLMEFGTTFASIYQDVKDRYSSWLANLLFPNINS</sequence>
<evidence type="ECO:0000313" key="3">
    <source>
        <dbReference type="Proteomes" id="UP001152795"/>
    </source>
</evidence>
<dbReference type="PANTHER" id="PTHR14389:SF3">
    <property type="entry name" value="PROTEIN FAM111A-LIKE"/>
    <property type="match status" value="1"/>
</dbReference>
<dbReference type="InterPro" id="IPR009003">
    <property type="entry name" value="Peptidase_S1_PA"/>
</dbReference>
<dbReference type="SUPFAM" id="SSF50494">
    <property type="entry name" value="Trypsin-like serine proteases"/>
    <property type="match status" value="1"/>
</dbReference>
<dbReference type="InterPro" id="IPR043504">
    <property type="entry name" value="Peptidase_S1_PA_chymotrypsin"/>
</dbReference>
<dbReference type="EMBL" id="CACRXK020011514">
    <property type="protein sequence ID" value="CAB4021595.1"/>
    <property type="molecule type" value="Genomic_DNA"/>
</dbReference>
<dbReference type="Gene3D" id="2.40.10.10">
    <property type="entry name" value="Trypsin-like serine proteases"/>
    <property type="match status" value="1"/>
</dbReference>
<evidence type="ECO:0000313" key="2">
    <source>
        <dbReference type="EMBL" id="CAB4021595.1"/>
    </source>
</evidence>
<comment type="caution">
    <text evidence="2">The sequence shown here is derived from an EMBL/GenBank/DDBJ whole genome shotgun (WGS) entry which is preliminary data.</text>
</comment>
<gene>
    <name evidence="2" type="ORF">PACLA_8A008096</name>
</gene>
<feature type="non-terminal residue" evidence="2">
    <location>
        <position position="346"/>
    </location>
</feature>
<dbReference type="Pfam" id="PF13365">
    <property type="entry name" value="Trypsin_2"/>
    <property type="match status" value="1"/>
</dbReference>
<dbReference type="AlphaFoldDB" id="A0A7D9J4D9"/>
<name>A0A7D9J4D9_PARCT</name>
<feature type="region of interest" description="Disordered" evidence="1">
    <location>
        <begin position="1"/>
        <end position="61"/>
    </location>
</feature>
<dbReference type="OrthoDB" id="10025068at2759"/>
<evidence type="ECO:0000256" key="1">
    <source>
        <dbReference type="SAM" id="MobiDB-lite"/>
    </source>
</evidence>